<dbReference type="InterPro" id="IPR008937">
    <property type="entry name" value="Ras-like_GEF"/>
</dbReference>
<dbReference type="PANTHER" id="PTHR23113:SF99">
    <property type="entry name" value="RASGEF DOMAIN-CONTAINING PROTEIN"/>
    <property type="match status" value="1"/>
</dbReference>
<proteinExistence type="predicted"/>
<dbReference type="SUPFAM" id="SSF48366">
    <property type="entry name" value="Ras GEF"/>
    <property type="match status" value="1"/>
</dbReference>
<dbReference type="InterPro" id="IPR001895">
    <property type="entry name" value="RASGEF_cat_dom"/>
</dbReference>
<feature type="compositionally biased region" description="Polar residues" evidence="3">
    <location>
        <begin position="110"/>
        <end position="133"/>
    </location>
</feature>
<dbReference type="PANTHER" id="PTHR23113">
    <property type="entry name" value="GUANINE NUCLEOTIDE EXCHANGE FACTOR"/>
    <property type="match status" value="1"/>
</dbReference>
<keyword evidence="6" id="KW-1185">Reference proteome</keyword>
<evidence type="ECO:0000313" key="5">
    <source>
        <dbReference type="EMBL" id="TPX77908.1"/>
    </source>
</evidence>
<accession>A0A507FR34</accession>
<dbReference type="Proteomes" id="UP000320333">
    <property type="component" value="Unassembled WGS sequence"/>
</dbReference>
<evidence type="ECO:0000313" key="6">
    <source>
        <dbReference type="Proteomes" id="UP000320333"/>
    </source>
</evidence>
<feature type="compositionally biased region" description="Acidic residues" evidence="3">
    <location>
        <begin position="87"/>
        <end position="104"/>
    </location>
</feature>
<reference evidence="5 6" key="1">
    <citation type="journal article" date="2019" name="Sci. Rep.">
        <title>Comparative genomics of chytrid fungi reveal insights into the obligate biotrophic and pathogenic lifestyle of Synchytrium endobioticum.</title>
        <authorList>
            <person name="van de Vossenberg B.T.L.H."/>
            <person name="Warris S."/>
            <person name="Nguyen H.D.T."/>
            <person name="van Gent-Pelzer M.P.E."/>
            <person name="Joly D.L."/>
            <person name="van de Geest H.C."/>
            <person name="Bonants P.J.M."/>
            <person name="Smith D.S."/>
            <person name="Levesque C.A."/>
            <person name="van der Lee T.A.J."/>
        </authorList>
    </citation>
    <scope>NUCLEOTIDE SEQUENCE [LARGE SCALE GENOMIC DNA]</scope>
    <source>
        <strain evidence="5 6">CBS 675.73</strain>
    </source>
</reference>
<sequence length="764" mass="82819">MTIDERISRADNHLARGDLRKAYLAYLRAIRDIVTLLINDTRFDETPTPASPRCKNSVVLKPADSDRLFGLAHLCFTEAEDIANGDINFDDLDDPSDDSGESSDDSTASLDLQNAQPNQTSRDQPAKSTNESSEPVIENSYPISSRRHSNASSISNPASFSPFSDFRQTRLSRPRSIRNSVKNSVRLSILALGHQSDAFQEKDEHAETLTAETEGFENPALSADLRPADLGLVVKGSLEQRDFAESSQVSIDSYVPLIPTSPLQHQHTHMLQSYSRCVQDLERLNTSTTISNAQALQTLTLVRRLMETTTLLKNKITSVSTEIAEASTKHVLDFSPRQLAVNITLCDWDMFSSLISLKDLLQFTTKSVSGTSILPRSFRACMDLSIFISRLVMTSILTPSTTSHGQSSAIKTHSKRASVGSFGATTTVASNSNSHAANGASLSASHQHAAKVISHWIQTLPILHSLRNYQSLHAVWKALSHPCIKRLHSAWALVNKKTRALLVQVDALFESSNGPPSLQFSAYRAQVAHAMSPLIPLLGLFVDDLKANGQDAGSFAQLQGCLENWRSVSNRGTAGTSVVKSFLQSGGESDTVRSGGGGGGGNRAYADEAKEQSPQVLHWILSRGWVQESVLWDMSLDLEADGGGGGQNLLSSPVAGGSKTLFSKLKGFGKNVTGKSKEDVHSSSSDSNSNLARDPNDHVYDSETEPESITLLQTKKVEAEAGPSRISLPTSGSGEPSSTSDHRDESDNLDISALRARLEALKQR</sequence>
<feature type="region of interest" description="Disordered" evidence="3">
    <location>
        <begin position="672"/>
        <end position="751"/>
    </location>
</feature>
<evidence type="ECO:0000256" key="3">
    <source>
        <dbReference type="SAM" id="MobiDB-lite"/>
    </source>
</evidence>
<dbReference type="STRING" id="246404.A0A507FR34"/>
<dbReference type="GO" id="GO:0005085">
    <property type="term" value="F:guanyl-nucleotide exchange factor activity"/>
    <property type="evidence" value="ECO:0007669"/>
    <property type="project" value="UniProtKB-KW"/>
</dbReference>
<evidence type="ECO:0000259" key="4">
    <source>
        <dbReference type="PROSITE" id="PS50009"/>
    </source>
</evidence>
<feature type="domain" description="Ras-GEF" evidence="4">
    <location>
        <begin position="335"/>
        <end position="615"/>
    </location>
</feature>
<dbReference type="InterPro" id="IPR036964">
    <property type="entry name" value="RASGEF_cat_dom_sf"/>
</dbReference>
<feature type="compositionally biased region" description="Low complexity" evidence="3">
    <location>
        <begin position="727"/>
        <end position="739"/>
    </location>
</feature>
<name>A0A507FR34_9FUNG</name>
<dbReference type="InterPro" id="IPR023578">
    <property type="entry name" value="Ras_GEF_dom_sf"/>
</dbReference>
<dbReference type="GO" id="GO:0007264">
    <property type="term" value="P:small GTPase-mediated signal transduction"/>
    <property type="evidence" value="ECO:0007669"/>
    <property type="project" value="InterPro"/>
</dbReference>
<gene>
    <name evidence="5" type="ORF">CcCBS67573_g00796</name>
</gene>
<dbReference type="PROSITE" id="PS50009">
    <property type="entry name" value="RASGEF_CAT"/>
    <property type="match status" value="1"/>
</dbReference>
<keyword evidence="1 2" id="KW-0344">Guanine-nucleotide releasing factor</keyword>
<evidence type="ECO:0000256" key="1">
    <source>
        <dbReference type="ARBA" id="ARBA00022658"/>
    </source>
</evidence>
<dbReference type="OrthoDB" id="546434at2759"/>
<feature type="region of interest" description="Disordered" evidence="3">
    <location>
        <begin position="87"/>
        <end position="177"/>
    </location>
</feature>
<dbReference type="EMBL" id="QEAP01000012">
    <property type="protein sequence ID" value="TPX77908.1"/>
    <property type="molecule type" value="Genomic_DNA"/>
</dbReference>
<comment type="caution">
    <text evidence="5">The sequence shown here is derived from an EMBL/GenBank/DDBJ whole genome shotgun (WGS) entry which is preliminary data.</text>
</comment>
<protein>
    <recommendedName>
        <fullName evidence="4">Ras-GEF domain-containing protein</fullName>
    </recommendedName>
</protein>
<dbReference type="AlphaFoldDB" id="A0A507FR34"/>
<dbReference type="Gene3D" id="1.10.840.10">
    <property type="entry name" value="Ras guanine-nucleotide exchange factors catalytic domain"/>
    <property type="match status" value="1"/>
</dbReference>
<evidence type="ECO:0000256" key="2">
    <source>
        <dbReference type="PROSITE-ProRule" id="PRU00168"/>
    </source>
</evidence>
<organism evidence="5 6">
    <name type="scientific">Chytriomyces confervae</name>
    <dbReference type="NCBI Taxonomy" id="246404"/>
    <lineage>
        <taxon>Eukaryota</taxon>
        <taxon>Fungi</taxon>
        <taxon>Fungi incertae sedis</taxon>
        <taxon>Chytridiomycota</taxon>
        <taxon>Chytridiomycota incertae sedis</taxon>
        <taxon>Chytridiomycetes</taxon>
        <taxon>Chytridiales</taxon>
        <taxon>Chytriomycetaceae</taxon>
        <taxon>Chytriomyces</taxon>
    </lineage>
</organism>
<dbReference type="Pfam" id="PF00617">
    <property type="entry name" value="RasGEF"/>
    <property type="match status" value="1"/>
</dbReference>
<dbReference type="SMART" id="SM00147">
    <property type="entry name" value="RasGEF"/>
    <property type="match status" value="1"/>
</dbReference>